<dbReference type="CDD" id="cd04301">
    <property type="entry name" value="NAT_SF"/>
    <property type="match status" value="1"/>
</dbReference>
<dbReference type="InterPro" id="IPR016181">
    <property type="entry name" value="Acyl_CoA_acyltransferase"/>
</dbReference>
<dbReference type="PROSITE" id="PS51186">
    <property type="entry name" value="GNAT"/>
    <property type="match status" value="1"/>
</dbReference>
<feature type="domain" description="N-acetyltransferase" evidence="1">
    <location>
        <begin position="2"/>
        <end position="145"/>
    </location>
</feature>
<protein>
    <submittedName>
        <fullName evidence="2">Acetyltransferase (GNAT) family protein</fullName>
    </submittedName>
</protein>
<dbReference type="AlphaFoldDB" id="I3C5J8"/>
<dbReference type="RefSeq" id="WP_008612205.1">
    <property type="nucleotide sequence ID" value="NZ_JH651379.1"/>
</dbReference>
<accession>I3C5J8</accession>
<reference evidence="2 3" key="1">
    <citation type="submission" date="2012-02" db="EMBL/GenBank/DDBJ databases">
        <title>Improved High-Quality Draft genome of Joostella marina DSM 19592.</title>
        <authorList>
            <consortium name="US DOE Joint Genome Institute (JGI-PGF)"/>
            <person name="Lucas S."/>
            <person name="Copeland A."/>
            <person name="Lapidus A."/>
            <person name="Bruce D."/>
            <person name="Goodwin L."/>
            <person name="Pitluck S."/>
            <person name="Peters L."/>
            <person name="Chertkov O."/>
            <person name="Ovchinnikova G."/>
            <person name="Kyrpides N."/>
            <person name="Mavromatis K."/>
            <person name="Detter J.C."/>
            <person name="Han C."/>
            <person name="Land M."/>
            <person name="Hauser L."/>
            <person name="Markowitz V."/>
            <person name="Cheng J.-F."/>
            <person name="Hugenholtz P."/>
            <person name="Woyke T."/>
            <person name="Wu D."/>
            <person name="Tindall B."/>
            <person name="Brambilla E."/>
            <person name="Klenk H.-P."/>
            <person name="Eisen J.A."/>
        </authorList>
    </citation>
    <scope>NUCLEOTIDE SEQUENCE [LARGE SCALE GENOMIC DNA]</scope>
    <source>
        <strain evidence="2 3">DSM 19592</strain>
    </source>
</reference>
<name>I3C5J8_9FLAO</name>
<keyword evidence="3" id="KW-1185">Reference proteome</keyword>
<dbReference type="GO" id="GO:0016747">
    <property type="term" value="F:acyltransferase activity, transferring groups other than amino-acyl groups"/>
    <property type="evidence" value="ECO:0007669"/>
    <property type="project" value="InterPro"/>
</dbReference>
<dbReference type="Gene3D" id="3.40.630.30">
    <property type="match status" value="1"/>
</dbReference>
<dbReference type="eggNOG" id="COG0456">
    <property type="taxonomic scope" value="Bacteria"/>
</dbReference>
<dbReference type="HOGENOM" id="CLU_056607_4_1_10"/>
<evidence type="ECO:0000259" key="1">
    <source>
        <dbReference type="PROSITE" id="PS51186"/>
    </source>
</evidence>
<evidence type="ECO:0000313" key="2">
    <source>
        <dbReference type="EMBL" id="EIJ38891.1"/>
    </source>
</evidence>
<dbReference type="Proteomes" id="UP000004690">
    <property type="component" value="Unassembled WGS sequence"/>
</dbReference>
<dbReference type="SUPFAM" id="SSF55729">
    <property type="entry name" value="Acyl-CoA N-acyltransferases (Nat)"/>
    <property type="match status" value="1"/>
</dbReference>
<dbReference type="Pfam" id="PF00583">
    <property type="entry name" value="Acetyltransf_1"/>
    <property type="match status" value="1"/>
</dbReference>
<evidence type="ECO:0000313" key="3">
    <source>
        <dbReference type="Proteomes" id="UP000004690"/>
    </source>
</evidence>
<organism evidence="2 3">
    <name type="scientific">Galbibacter orientalis DSM 19592</name>
    <dbReference type="NCBI Taxonomy" id="926559"/>
    <lineage>
        <taxon>Bacteria</taxon>
        <taxon>Pseudomonadati</taxon>
        <taxon>Bacteroidota</taxon>
        <taxon>Flavobacteriia</taxon>
        <taxon>Flavobacteriales</taxon>
        <taxon>Flavobacteriaceae</taxon>
        <taxon>Galbibacter</taxon>
    </lineage>
</organism>
<dbReference type="InterPro" id="IPR000182">
    <property type="entry name" value="GNAT_dom"/>
</dbReference>
<keyword evidence="2" id="KW-0808">Transferase</keyword>
<dbReference type="STRING" id="926559.JoomaDRAFT_1893"/>
<proteinExistence type="predicted"/>
<gene>
    <name evidence="2" type="ORF">JoomaDRAFT_1893</name>
</gene>
<dbReference type="EMBL" id="JH651379">
    <property type="protein sequence ID" value="EIJ38891.1"/>
    <property type="molecule type" value="Genomic_DNA"/>
</dbReference>
<sequence length="145" mass="16276">MYTVKEISSAEAQAVRHPVLREGKPLESAIFPDDDLKDTFHVGVIYKGKPVGTVTLIKKNNENFSAENQYQLRGMAVLQAQQKKGLGALMVKKAEALLLERGGAFIWLNAREVAVLFYEKMRYEIYGDSFVVPGIGLHYLMKKSL</sequence>